<dbReference type="EMBL" id="BAAAUG010000041">
    <property type="protein sequence ID" value="GAA3103674.1"/>
    <property type="molecule type" value="Genomic_DNA"/>
</dbReference>
<sequence length="70" mass="7485">MIGLFTGEQGGELVPHGFESGGRGALDFDLTSHAFFLPNPAPSQKPALTRGPWLPSITGFAEFVLKRRTG</sequence>
<evidence type="ECO:0000313" key="1">
    <source>
        <dbReference type="EMBL" id="GAA3103674.1"/>
    </source>
</evidence>
<gene>
    <name evidence="1" type="ORF">GCM10010449_28490</name>
</gene>
<reference evidence="2" key="1">
    <citation type="journal article" date="2019" name="Int. J. Syst. Evol. Microbiol.">
        <title>The Global Catalogue of Microorganisms (GCM) 10K type strain sequencing project: providing services to taxonomists for standard genome sequencing and annotation.</title>
        <authorList>
            <consortium name="The Broad Institute Genomics Platform"/>
            <consortium name="The Broad Institute Genome Sequencing Center for Infectious Disease"/>
            <person name="Wu L."/>
            <person name="Ma J."/>
        </authorList>
    </citation>
    <scope>NUCLEOTIDE SEQUENCE [LARGE SCALE GENOMIC DNA]</scope>
    <source>
        <strain evidence="2">JCM 9092</strain>
    </source>
</reference>
<accession>A0ABP6MDP9</accession>
<evidence type="ECO:0000313" key="2">
    <source>
        <dbReference type="Proteomes" id="UP001501637"/>
    </source>
</evidence>
<protein>
    <submittedName>
        <fullName evidence="1">Uncharacterized protein</fullName>
    </submittedName>
</protein>
<dbReference type="Proteomes" id="UP001501637">
    <property type="component" value="Unassembled WGS sequence"/>
</dbReference>
<proteinExistence type="predicted"/>
<keyword evidence="2" id="KW-1185">Reference proteome</keyword>
<name>A0ABP6MDP9_9ACTN</name>
<organism evidence="1 2">
    <name type="scientific">Streptomyces rectiviolaceus</name>
    <dbReference type="NCBI Taxonomy" id="332591"/>
    <lineage>
        <taxon>Bacteria</taxon>
        <taxon>Bacillati</taxon>
        <taxon>Actinomycetota</taxon>
        <taxon>Actinomycetes</taxon>
        <taxon>Kitasatosporales</taxon>
        <taxon>Streptomycetaceae</taxon>
        <taxon>Streptomyces</taxon>
    </lineage>
</organism>
<comment type="caution">
    <text evidence="1">The sequence shown here is derived from an EMBL/GenBank/DDBJ whole genome shotgun (WGS) entry which is preliminary data.</text>
</comment>